<sequence length="303" mass="32827">MKLENHAYSGPISNNDPSLVIIGNKTIPSFHDQVNTWLSDSTHLDPYNLQNDVIGIEIGRNDVSASIPKIMNGTMTLDQLATALGSNIATDVGSLVRAGYKNIYVWNLPAIDNLPYITFLNLEALAKPLVDKPNNKIESDLQPVISQGVHLLDLEKLMNQALDPRVLAAMGITDSTHACDNMLANNTVVICNNPDNYFFYNKIHPASRVHYLWGIVTSIYMRDPSHKFTVKEILQLIKTFDIGNSNVNNNLIVDGITGPESSAIPSGSATPTATGYSIATGAPTNTAYPTVVPTSPAPAKCVK</sequence>
<feature type="non-terminal residue" evidence="1">
    <location>
        <position position="303"/>
    </location>
</feature>
<evidence type="ECO:0000313" key="2">
    <source>
        <dbReference type="Proteomes" id="UP001150603"/>
    </source>
</evidence>
<evidence type="ECO:0000313" key="1">
    <source>
        <dbReference type="EMBL" id="KAJ1949938.1"/>
    </source>
</evidence>
<reference evidence="1" key="1">
    <citation type="submission" date="2022-07" db="EMBL/GenBank/DDBJ databases">
        <title>Phylogenomic reconstructions and comparative analyses of Kickxellomycotina fungi.</title>
        <authorList>
            <person name="Reynolds N.K."/>
            <person name="Stajich J.E."/>
            <person name="Barry K."/>
            <person name="Grigoriev I.V."/>
            <person name="Crous P."/>
            <person name="Smith M.E."/>
        </authorList>
    </citation>
    <scope>NUCLEOTIDE SEQUENCE</scope>
    <source>
        <strain evidence="1">NRRL 5244</strain>
    </source>
</reference>
<protein>
    <submittedName>
        <fullName evidence="1">Uncharacterized protein</fullName>
    </submittedName>
</protein>
<proteinExistence type="predicted"/>
<dbReference type="EMBL" id="JANBPW010000325">
    <property type="protein sequence ID" value="KAJ1949938.1"/>
    <property type="molecule type" value="Genomic_DNA"/>
</dbReference>
<organism evidence="1 2">
    <name type="scientific">Linderina macrospora</name>
    <dbReference type="NCBI Taxonomy" id="4868"/>
    <lineage>
        <taxon>Eukaryota</taxon>
        <taxon>Fungi</taxon>
        <taxon>Fungi incertae sedis</taxon>
        <taxon>Zoopagomycota</taxon>
        <taxon>Kickxellomycotina</taxon>
        <taxon>Kickxellomycetes</taxon>
        <taxon>Kickxellales</taxon>
        <taxon>Kickxellaceae</taxon>
        <taxon>Linderina</taxon>
    </lineage>
</organism>
<accession>A0ACC1JFB6</accession>
<gene>
    <name evidence="1" type="ORF">FBU59_000920</name>
</gene>
<comment type="caution">
    <text evidence="1">The sequence shown here is derived from an EMBL/GenBank/DDBJ whole genome shotgun (WGS) entry which is preliminary data.</text>
</comment>
<name>A0ACC1JFB6_9FUNG</name>
<dbReference type="Proteomes" id="UP001150603">
    <property type="component" value="Unassembled WGS sequence"/>
</dbReference>
<keyword evidence="2" id="KW-1185">Reference proteome</keyword>